<organism evidence="1">
    <name type="scientific">Timema douglasi</name>
    <name type="common">Walking stick</name>
    <dbReference type="NCBI Taxonomy" id="61478"/>
    <lineage>
        <taxon>Eukaryota</taxon>
        <taxon>Metazoa</taxon>
        <taxon>Ecdysozoa</taxon>
        <taxon>Arthropoda</taxon>
        <taxon>Hexapoda</taxon>
        <taxon>Insecta</taxon>
        <taxon>Pterygota</taxon>
        <taxon>Neoptera</taxon>
        <taxon>Polyneoptera</taxon>
        <taxon>Phasmatodea</taxon>
        <taxon>Timematodea</taxon>
        <taxon>Timematoidea</taxon>
        <taxon>Timematidae</taxon>
        <taxon>Timema</taxon>
    </lineage>
</organism>
<gene>
    <name evidence="1" type="ORF">TDIB3V08_LOCUS13191</name>
</gene>
<accession>A0A7R8VY30</accession>
<protein>
    <submittedName>
        <fullName evidence="1">Uncharacterized protein</fullName>
    </submittedName>
</protein>
<proteinExistence type="predicted"/>
<reference evidence="1" key="1">
    <citation type="submission" date="2020-11" db="EMBL/GenBank/DDBJ databases">
        <authorList>
            <person name="Tran Van P."/>
        </authorList>
    </citation>
    <scope>NUCLEOTIDE SEQUENCE</scope>
</reference>
<dbReference type="AlphaFoldDB" id="A0A7R8VY30"/>
<dbReference type="EMBL" id="OA591477">
    <property type="protein sequence ID" value="CAD7207042.1"/>
    <property type="molecule type" value="Genomic_DNA"/>
</dbReference>
<evidence type="ECO:0000313" key="1">
    <source>
        <dbReference type="EMBL" id="CAD7207042.1"/>
    </source>
</evidence>
<name>A0A7R8VY30_TIMDO</name>
<sequence>MMVIGYREEMRSSGEQEWKEVADKMVHPSLLYAWLILCSCLMTSLPVPDVIPCLARPRVRAT</sequence>